<dbReference type="EMBL" id="AWVF01000076">
    <property type="protein sequence ID" value="ERJ96985.1"/>
    <property type="molecule type" value="Genomic_DNA"/>
</dbReference>
<keyword evidence="2" id="KW-1185">Reference proteome</keyword>
<dbReference type="Proteomes" id="UP000016662">
    <property type="component" value="Unassembled WGS sequence"/>
</dbReference>
<evidence type="ECO:0000313" key="2">
    <source>
        <dbReference type="Proteomes" id="UP000016662"/>
    </source>
</evidence>
<gene>
    <name evidence="1" type="ORF">RUMCAL_00639</name>
</gene>
<evidence type="ECO:0000313" key="1">
    <source>
        <dbReference type="EMBL" id="ERJ96985.1"/>
    </source>
</evidence>
<proteinExistence type="predicted"/>
<dbReference type="PATRIC" id="fig|411473.3.peg.506"/>
<name>U2KY02_9FIRM</name>
<dbReference type="AlphaFoldDB" id="U2KY02"/>
<sequence>MACYPWASLPSPFPLGDGLGIVPYNKGCQLSGCHAYFLMLDI</sequence>
<comment type="caution">
    <text evidence="1">The sequence shown here is derived from an EMBL/GenBank/DDBJ whole genome shotgun (WGS) entry which is preliminary data.</text>
</comment>
<accession>U2KY02</accession>
<dbReference type="HOGENOM" id="CLU_3257378_0_0_9"/>
<reference evidence="1 2" key="1">
    <citation type="submission" date="2013-07" db="EMBL/GenBank/DDBJ databases">
        <authorList>
            <person name="Weinstock G."/>
            <person name="Sodergren E."/>
            <person name="Wylie T."/>
            <person name="Fulton L."/>
            <person name="Fulton R."/>
            <person name="Fronick C."/>
            <person name="O'Laughlin M."/>
            <person name="Godfrey J."/>
            <person name="Miner T."/>
            <person name="Herter B."/>
            <person name="Appelbaum E."/>
            <person name="Cordes M."/>
            <person name="Lek S."/>
            <person name="Wollam A."/>
            <person name="Pepin K.H."/>
            <person name="Palsikar V.B."/>
            <person name="Mitreva M."/>
            <person name="Wilson R.K."/>
        </authorList>
    </citation>
    <scope>NUCLEOTIDE SEQUENCE [LARGE SCALE GENOMIC DNA]</scope>
    <source>
        <strain evidence="1 2">ATCC 27760</strain>
    </source>
</reference>
<protein>
    <submittedName>
        <fullName evidence="1">Uncharacterized protein</fullName>
    </submittedName>
</protein>
<organism evidence="1 2">
    <name type="scientific">Ruminococcus callidus ATCC 27760</name>
    <dbReference type="NCBI Taxonomy" id="411473"/>
    <lineage>
        <taxon>Bacteria</taxon>
        <taxon>Bacillati</taxon>
        <taxon>Bacillota</taxon>
        <taxon>Clostridia</taxon>
        <taxon>Eubacteriales</taxon>
        <taxon>Oscillospiraceae</taxon>
        <taxon>Ruminococcus</taxon>
    </lineage>
</organism>